<accession>A0AAD1ZQB9</accession>
<name>A0AAD1ZQB9_9LAMI</name>
<dbReference type="InterPro" id="IPR023214">
    <property type="entry name" value="HAD_sf"/>
</dbReference>
<dbReference type="Proteomes" id="UP000834106">
    <property type="component" value="Chromosome 11"/>
</dbReference>
<dbReference type="InterPro" id="IPR036412">
    <property type="entry name" value="HAD-like_sf"/>
</dbReference>
<keyword evidence="2" id="KW-1185">Reference proteome</keyword>
<dbReference type="GO" id="GO:0140326">
    <property type="term" value="F:ATPase-coupled intramembrane lipid transporter activity"/>
    <property type="evidence" value="ECO:0007669"/>
    <property type="project" value="TreeGrafter"/>
</dbReference>
<sequence length="611" mass="68384">MLINKDLGMYDEMTGKTVKARTSKLNEELGQVEMILSDKIGTLTCNQMEFRKCSIEGISYGGEVNEGDLAASQRMNIDVERYRFSLDGSDSTGRSIEMFDLSTADASIEKEILHCTQGSDDPNAQNSRISVTGRESIIKGFNWYENFQQIPQRLCGESSTNRTNRLFSQTVDNVIRPKRNHATPMDPRLSSAKATISSEREELLENAPEMIEKDLLLLGAVAVEDKLQKGVPQCIDKFVQAGLKIWLLTGDKKETAINIGYACSLLRQDMKQLHLKLSTKLESKHQVKDVKEEILLQVESYNQMIIQEDRKDAPFALVVDGQALEISLSRNLKHQFFSLAMNCDVVICCRVSPKQKALGRIESSGFIGVVDFSYKKPLINLFCSLKNVEITRLAKRHSGKTILATGDGANDVGMIQEADIGIGISGMEGMQNKKTSPSSLRTITDILFLELLNSNRFKSLYSLNMILMCWIKLLKKHSRLMCCNQEGNFLRRLCLIHHSIAVVVFNRNARVAKSHDSEERDHITRLAKQHSGKTILATGDGANDVGMIQEADIGIGISGMEGMQLRFIAENHPRKSRLSKKTLNRCRISSARPQACKSTQFAPYHFLLPSP</sequence>
<dbReference type="PANTHER" id="PTHR24092">
    <property type="entry name" value="PROBABLE PHOSPHOLIPID-TRANSPORTING ATPASE"/>
    <property type="match status" value="1"/>
</dbReference>
<dbReference type="AlphaFoldDB" id="A0AAD1ZQB9"/>
<dbReference type="GO" id="GO:0045332">
    <property type="term" value="P:phospholipid translocation"/>
    <property type="evidence" value="ECO:0007669"/>
    <property type="project" value="TreeGrafter"/>
</dbReference>
<dbReference type="EMBL" id="OU503046">
    <property type="protein sequence ID" value="CAI9771345.1"/>
    <property type="molecule type" value="Genomic_DNA"/>
</dbReference>
<dbReference type="Gene3D" id="3.40.50.1000">
    <property type="entry name" value="HAD superfamily/HAD-like"/>
    <property type="match status" value="2"/>
</dbReference>
<reference evidence="1" key="1">
    <citation type="submission" date="2023-05" db="EMBL/GenBank/DDBJ databases">
        <authorList>
            <person name="Huff M."/>
        </authorList>
    </citation>
    <scope>NUCLEOTIDE SEQUENCE</scope>
</reference>
<organism evidence="1 2">
    <name type="scientific">Fraxinus pennsylvanica</name>
    <dbReference type="NCBI Taxonomy" id="56036"/>
    <lineage>
        <taxon>Eukaryota</taxon>
        <taxon>Viridiplantae</taxon>
        <taxon>Streptophyta</taxon>
        <taxon>Embryophyta</taxon>
        <taxon>Tracheophyta</taxon>
        <taxon>Spermatophyta</taxon>
        <taxon>Magnoliopsida</taxon>
        <taxon>eudicotyledons</taxon>
        <taxon>Gunneridae</taxon>
        <taxon>Pentapetalae</taxon>
        <taxon>asterids</taxon>
        <taxon>lamiids</taxon>
        <taxon>Lamiales</taxon>
        <taxon>Oleaceae</taxon>
        <taxon>Oleeae</taxon>
        <taxon>Fraxinus</taxon>
    </lineage>
</organism>
<gene>
    <name evidence="1" type="ORF">FPE_LOCUS18775</name>
</gene>
<evidence type="ECO:0000313" key="2">
    <source>
        <dbReference type="Proteomes" id="UP000834106"/>
    </source>
</evidence>
<dbReference type="SUPFAM" id="SSF56784">
    <property type="entry name" value="HAD-like"/>
    <property type="match status" value="2"/>
</dbReference>
<protein>
    <submittedName>
        <fullName evidence="1">Uncharacterized protein</fullName>
    </submittedName>
</protein>
<dbReference type="GO" id="GO:0005886">
    <property type="term" value="C:plasma membrane"/>
    <property type="evidence" value="ECO:0007669"/>
    <property type="project" value="TreeGrafter"/>
</dbReference>
<proteinExistence type="predicted"/>
<dbReference type="PANTHER" id="PTHR24092:SF157">
    <property type="entry name" value="PHOSPHOLIPID-TRANSPORTING ATPASE"/>
    <property type="match status" value="1"/>
</dbReference>
<evidence type="ECO:0000313" key="1">
    <source>
        <dbReference type="EMBL" id="CAI9771345.1"/>
    </source>
</evidence>
<dbReference type="PRINTS" id="PR00119">
    <property type="entry name" value="CATATPASE"/>
</dbReference>